<dbReference type="Pfam" id="PF00732">
    <property type="entry name" value="GMC_oxred_N"/>
    <property type="match status" value="1"/>
</dbReference>
<evidence type="ECO:0000256" key="4">
    <source>
        <dbReference type="ARBA" id="ARBA00022827"/>
    </source>
</evidence>
<dbReference type="EMBL" id="UINC01017292">
    <property type="protein sequence ID" value="SVA71495.1"/>
    <property type="molecule type" value="Genomic_DNA"/>
</dbReference>
<dbReference type="PROSITE" id="PS00624">
    <property type="entry name" value="GMC_OXRED_2"/>
    <property type="match status" value="1"/>
</dbReference>
<evidence type="ECO:0000259" key="5">
    <source>
        <dbReference type="PROSITE" id="PS00624"/>
    </source>
</evidence>
<dbReference type="InterPro" id="IPR012132">
    <property type="entry name" value="GMC_OxRdtase"/>
</dbReference>
<comment type="similarity">
    <text evidence="2">Belongs to the GMC oxidoreductase family.</text>
</comment>
<dbReference type="PIRSF" id="PIRSF000137">
    <property type="entry name" value="Alcohol_oxidase"/>
    <property type="match status" value="1"/>
</dbReference>
<dbReference type="PANTHER" id="PTHR11552:SF147">
    <property type="entry name" value="CHOLINE DEHYDROGENASE, MITOCHONDRIAL"/>
    <property type="match status" value="1"/>
</dbReference>
<evidence type="ECO:0000256" key="3">
    <source>
        <dbReference type="ARBA" id="ARBA00022630"/>
    </source>
</evidence>
<reference evidence="6" key="1">
    <citation type="submission" date="2018-05" db="EMBL/GenBank/DDBJ databases">
        <authorList>
            <person name="Lanie J.A."/>
            <person name="Ng W.-L."/>
            <person name="Kazmierczak K.M."/>
            <person name="Andrzejewski T.M."/>
            <person name="Davidsen T.M."/>
            <person name="Wayne K.J."/>
            <person name="Tettelin H."/>
            <person name="Glass J.I."/>
            <person name="Rusch D."/>
            <person name="Podicherti R."/>
            <person name="Tsui H.-C.T."/>
            <person name="Winkler M.E."/>
        </authorList>
    </citation>
    <scope>NUCLEOTIDE SEQUENCE</scope>
</reference>
<gene>
    <name evidence="6" type="ORF">METZ01_LOCUS124349</name>
</gene>
<sequence length="515" mass="57554">MKYDFIVIGAGSAGSIMATRLSENPSVSVLLIESGPDYPSLNELPGELKRGFASSTAVVTSDHNWDYYGQPTPFAEPMQVPRGKVTGGSSSINGQMYLRGIPEDFDKWAEWGNDEWSFEKTLPFMRKLETDLDYSGDFHGTDGPILVRRYKENQWLRPQSIFRSAALNLGYPEFSDLNHPDSEGISPTPLNNPHGIRWSTSLGYLGMSRHRLNLTIRAKCDVRRIIFEGTRAIGLEIFSEGELFKVFCENVILSAGAIGSPHLLMLSGIGDREELISNEIDVIHDLPGVGKNLRDHPVVYVSFKTKEEVEQKLIDGVSPRNQFCLRYTATDSSLRNDMVIMMNSFATRAMDRLGEPVDGYHVSMMVSLYSAVSSGSLSLQSADPDHQPFLDYNYFENPLDRSRMRDGIRRAIELSETEEFRTLVESRIEPLDSDLESNASLDSWMMREAVTGHHISGTCKMGTSSDPLSVVDQHGNVHGLNGLRIVDASIMPDCIRANTNVTTMMIAERIYDMIK</sequence>
<evidence type="ECO:0000313" key="6">
    <source>
        <dbReference type="EMBL" id="SVA71495.1"/>
    </source>
</evidence>
<evidence type="ECO:0000256" key="1">
    <source>
        <dbReference type="ARBA" id="ARBA00001974"/>
    </source>
</evidence>
<dbReference type="InterPro" id="IPR000172">
    <property type="entry name" value="GMC_OxRdtase_N"/>
</dbReference>
<dbReference type="InterPro" id="IPR036188">
    <property type="entry name" value="FAD/NAD-bd_sf"/>
</dbReference>
<dbReference type="GO" id="GO:0016614">
    <property type="term" value="F:oxidoreductase activity, acting on CH-OH group of donors"/>
    <property type="evidence" value="ECO:0007669"/>
    <property type="project" value="InterPro"/>
</dbReference>
<dbReference type="GO" id="GO:0050660">
    <property type="term" value="F:flavin adenine dinucleotide binding"/>
    <property type="evidence" value="ECO:0007669"/>
    <property type="project" value="InterPro"/>
</dbReference>
<accession>A0A381Y3I1</accession>
<comment type="cofactor">
    <cofactor evidence="1">
        <name>FAD</name>
        <dbReference type="ChEBI" id="CHEBI:57692"/>
    </cofactor>
</comment>
<dbReference type="Gene3D" id="3.30.410.40">
    <property type="match status" value="1"/>
</dbReference>
<dbReference type="Pfam" id="PF05199">
    <property type="entry name" value="GMC_oxred_C"/>
    <property type="match status" value="1"/>
</dbReference>
<dbReference type="AlphaFoldDB" id="A0A381Y3I1"/>
<dbReference type="SUPFAM" id="SSF54373">
    <property type="entry name" value="FAD-linked reductases, C-terminal domain"/>
    <property type="match status" value="1"/>
</dbReference>
<protein>
    <recommendedName>
        <fullName evidence="5">Glucose-methanol-choline oxidoreductase N-terminal domain-containing protein</fullName>
    </recommendedName>
</protein>
<feature type="domain" description="Glucose-methanol-choline oxidoreductase N-terminal" evidence="5">
    <location>
        <begin position="256"/>
        <end position="270"/>
    </location>
</feature>
<dbReference type="SUPFAM" id="SSF51905">
    <property type="entry name" value="FAD/NAD(P)-binding domain"/>
    <property type="match status" value="1"/>
</dbReference>
<dbReference type="PANTHER" id="PTHR11552">
    <property type="entry name" value="GLUCOSE-METHANOL-CHOLINE GMC OXIDOREDUCTASE"/>
    <property type="match status" value="1"/>
</dbReference>
<name>A0A381Y3I1_9ZZZZ</name>
<keyword evidence="3" id="KW-0285">Flavoprotein</keyword>
<dbReference type="InterPro" id="IPR007867">
    <property type="entry name" value="GMC_OxRtase_C"/>
</dbReference>
<organism evidence="6">
    <name type="scientific">marine metagenome</name>
    <dbReference type="NCBI Taxonomy" id="408172"/>
    <lineage>
        <taxon>unclassified sequences</taxon>
        <taxon>metagenomes</taxon>
        <taxon>ecological metagenomes</taxon>
    </lineage>
</organism>
<dbReference type="Gene3D" id="3.50.50.60">
    <property type="entry name" value="FAD/NAD(P)-binding domain"/>
    <property type="match status" value="1"/>
</dbReference>
<keyword evidence="4" id="KW-0274">FAD</keyword>
<proteinExistence type="inferred from homology"/>
<evidence type="ECO:0000256" key="2">
    <source>
        <dbReference type="ARBA" id="ARBA00010790"/>
    </source>
</evidence>